<proteinExistence type="inferred from homology"/>
<organism evidence="2 3">
    <name type="scientific">Ignelater luminosus</name>
    <name type="common">Cucubano</name>
    <name type="synonym">Pyrophorus luminosus</name>
    <dbReference type="NCBI Taxonomy" id="2038154"/>
    <lineage>
        <taxon>Eukaryota</taxon>
        <taxon>Metazoa</taxon>
        <taxon>Ecdysozoa</taxon>
        <taxon>Arthropoda</taxon>
        <taxon>Hexapoda</taxon>
        <taxon>Insecta</taxon>
        <taxon>Pterygota</taxon>
        <taxon>Neoptera</taxon>
        <taxon>Endopterygota</taxon>
        <taxon>Coleoptera</taxon>
        <taxon>Polyphaga</taxon>
        <taxon>Elateriformia</taxon>
        <taxon>Elateroidea</taxon>
        <taxon>Elateridae</taxon>
        <taxon>Agrypninae</taxon>
        <taxon>Pyrophorini</taxon>
        <taxon>Ignelater</taxon>
    </lineage>
</organism>
<comment type="similarity">
    <text evidence="1">Belongs to the PC-esterase family.</text>
</comment>
<name>A0A8K0C3U1_IGNLU</name>
<gene>
    <name evidence="2" type="ORF">ILUMI_26390</name>
</gene>
<dbReference type="EMBL" id="VTPC01091073">
    <property type="protein sequence ID" value="KAF2879785.1"/>
    <property type="molecule type" value="Genomic_DNA"/>
</dbReference>
<dbReference type="AlphaFoldDB" id="A0A8K0C3U1"/>
<reference evidence="2" key="1">
    <citation type="submission" date="2019-08" db="EMBL/GenBank/DDBJ databases">
        <title>The genome of the North American firefly Photinus pyralis.</title>
        <authorList>
            <consortium name="Photinus pyralis genome working group"/>
            <person name="Fallon T.R."/>
            <person name="Sander Lower S.E."/>
            <person name="Weng J.-K."/>
        </authorList>
    </citation>
    <scope>NUCLEOTIDE SEQUENCE</scope>
    <source>
        <strain evidence="2">TRF0915ILg1</strain>
        <tissue evidence="2">Whole body</tissue>
    </source>
</reference>
<dbReference type="PANTHER" id="PTHR14469">
    <property type="entry name" value="SARCOMA ANTIGEN NY-SAR-23"/>
    <property type="match status" value="1"/>
</dbReference>
<dbReference type="SUPFAM" id="SSF52266">
    <property type="entry name" value="SGNH hydrolase"/>
    <property type="match status" value="1"/>
</dbReference>
<dbReference type="Gene3D" id="3.40.50.1110">
    <property type="entry name" value="SGNH hydrolase"/>
    <property type="match status" value="1"/>
</dbReference>
<protein>
    <submittedName>
        <fullName evidence="2">Uncharacterized protein</fullName>
    </submittedName>
</protein>
<evidence type="ECO:0000313" key="3">
    <source>
        <dbReference type="Proteomes" id="UP000801492"/>
    </source>
</evidence>
<dbReference type="PANTHER" id="PTHR14469:SF0">
    <property type="entry name" value="FAMILY WITH SEQUENCE SIMILARITY 113"/>
    <property type="match status" value="1"/>
</dbReference>
<dbReference type="InterPro" id="IPR036514">
    <property type="entry name" value="SGNH_hydro_sf"/>
</dbReference>
<dbReference type="Proteomes" id="UP000801492">
    <property type="component" value="Unassembled WGS sequence"/>
</dbReference>
<evidence type="ECO:0000256" key="1">
    <source>
        <dbReference type="ARBA" id="ARBA00037957"/>
    </source>
</evidence>
<dbReference type="OrthoDB" id="9975373at2759"/>
<evidence type="ECO:0000313" key="2">
    <source>
        <dbReference type="EMBL" id="KAF2879785.1"/>
    </source>
</evidence>
<accession>A0A8K0C3U1</accession>
<comment type="caution">
    <text evidence="2">The sequence shown here is derived from an EMBL/GenBank/DDBJ whole genome shotgun (WGS) entry which is preliminary data.</text>
</comment>
<sequence length="293" mass="34307">MACDIFSSFEARELLNQKVVYFFGDSNIRALYKDLLWLLENGTLIPESRLKSKNEISHANDVRLSKGVLHSGRNYQEVRVYCENPYITFQFITRLFMPRFIDDIKNLDTIPDVIVMNSCLWDLTRWGTNGVSEFKRNLIKTFDFLKKELPTTRIIWLTTLPPNFKARGGFLTKEIEFVRNMLPWHILFANKYASDVAKSFKIDVLDLHYNFRLLLNYHVKDGIHWNSIAVRHSVNILLTHLALIWNYKLPVPIMNDVMIDAVGTYLHVLESTTKQHQAILNIMIRFLKGSSYM</sequence>
<keyword evidence="3" id="KW-1185">Reference proteome</keyword>